<evidence type="ECO:0000256" key="14">
    <source>
        <dbReference type="SAM" id="Phobius"/>
    </source>
</evidence>
<keyword evidence="5" id="KW-0001">2Fe-2S</keyword>
<comment type="caution">
    <text evidence="16">The sequence shown here is derived from an EMBL/GenBank/DDBJ whole genome shotgun (WGS) entry which is preliminary data.</text>
</comment>
<evidence type="ECO:0000256" key="11">
    <source>
        <dbReference type="ARBA" id="ARBA00023014"/>
    </source>
</evidence>
<gene>
    <name evidence="16" type="ORF">DQ384_09745</name>
</gene>
<dbReference type="GO" id="GO:0051537">
    <property type="term" value="F:2 iron, 2 sulfur cluster binding"/>
    <property type="evidence" value="ECO:0007669"/>
    <property type="project" value="UniProtKB-KW"/>
</dbReference>
<dbReference type="Pfam" id="PF00175">
    <property type="entry name" value="NAD_binding_1"/>
    <property type="match status" value="1"/>
</dbReference>
<dbReference type="InterPro" id="IPR001433">
    <property type="entry name" value="OxRdtase_FAD/NAD-bd"/>
</dbReference>
<comment type="cofactor">
    <cofactor evidence="1">
        <name>FAD</name>
        <dbReference type="ChEBI" id="CHEBI:57692"/>
    </cofactor>
</comment>
<dbReference type="SUPFAM" id="SSF52343">
    <property type="entry name" value="Ferredoxin reductase-like, C-terminal NADP-linked domain"/>
    <property type="match status" value="1"/>
</dbReference>
<keyword evidence="11" id="KW-0411">Iron-sulfur</keyword>
<dbReference type="SUPFAM" id="SSF63380">
    <property type="entry name" value="Riboflavin synthase domain-like"/>
    <property type="match status" value="1"/>
</dbReference>
<organism evidence="16 17">
    <name type="scientific">Sphaerisporangium album</name>
    <dbReference type="NCBI Taxonomy" id="509200"/>
    <lineage>
        <taxon>Bacteria</taxon>
        <taxon>Bacillati</taxon>
        <taxon>Actinomycetota</taxon>
        <taxon>Actinomycetes</taxon>
        <taxon>Streptosporangiales</taxon>
        <taxon>Streptosporangiaceae</taxon>
        <taxon>Sphaerisporangium</taxon>
    </lineage>
</organism>
<proteinExistence type="predicted"/>
<keyword evidence="8 14" id="KW-1133">Transmembrane helix</keyword>
<evidence type="ECO:0000256" key="5">
    <source>
        <dbReference type="ARBA" id="ARBA00022714"/>
    </source>
</evidence>
<dbReference type="InterPro" id="IPR039261">
    <property type="entry name" value="FNR_nucleotide-bd"/>
</dbReference>
<dbReference type="PANTHER" id="PTHR47354">
    <property type="entry name" value="NADH OXIDOREDUCTASE HCR"/>
    <property type="match status" value="1"/>
</dbReference>
<protein>
    <submittedName>
        <fullName evidence="16">Ferric reductase</fullName>
    </submittedName>
</protein>
<evidence type="ECO:0000256" key="13">
    <source>
        <dbReference type="SAM" id="MobiDB-lite"/>
    </source>
</evidence>
<dbReference type="PROSITE" id="PS51384">
    <property type="entry name" value="FAD_FR"/>
    <property type="match status" value="1"/>
</dbReference>
<evidence type="ECO:0000256" key="12">
    <source>
        <dbReference type="ARBA" id="ARBA00023136"/>
    </source>
</evidence>
<dbReference type="GO" id="GO:0050660">
    <property type="term" value="F:flavin adenine dinucleotide binding"/>
    <property type="evidence" value="ECO:0007669"/>
    <property type="project" value="TreeGrafter"/>
</dbReference>
<keyword evidence="3" id="KW-0285">Flavoprotein</keyword>
<dbReference type="AlphaFoldDB" id="A0A367FNC8"/>
<evidence type="ECO:0000259" key="15">
    <source>
        <dbReference type="PROSITE" id="PS51384"/>
    </source>
</evidence>
<keyword evidence="7" id="KW-0274">FAD</keyword>
<evidence type="ECO:0000313" key="16">
    <source>
        <dbReference type="EMBL" id="RCG31906.1"/>
    </source>
</evidence>
<dbReference type="GO" id="GO:0046872">
    <property type="term" value="F:metal ion binding"/>
    <property type="evidence" value="ECO:0007669"/>
    <property type="project" value="UniProtKB-KW"/>
</dbReference>
<feature type="transmembrane region" description="Helical" evidence="14">
    <location>
        <begin position="55"/>
        <end position="76"/>
    </location>
</feature>
<feature type="transmembrane region" description="Helical" evidence="14">
    <location>
        <begin position="170"/>
        <end position="189"/>
    </location>
</feature>
<feature type="transmembrane region" description="Helical" evidence="14">
    <location>
        <begin position="233"/>
        <end position="252"/>
    </location>
</feature>
<dbReference type="PRINTS" id="PR00410">
    <property type="entry name" value="PHEHYDRXLASE"/>
</dbReference>
<evidence type="ECO:0000256" key="10">
    <source>
        <dbReference type="ARBA" id="ARBA00023004"/>
    </source>
</evidence>
<evidence type="ECO:0000256" key="3">
    <source>
        <dbReference type="ARBA" id="ARBA00022630"/>
    </source>
</evidence>
<dbReference type="InterPro" id="IPR017927">
    <property type="entry name" value="FAD-bd_FR_type"/>
</dbReference>
<dbReference type="EMBL" id="QOIL01000004">
    <property type="protein sequence ID" value="RCG31906.1"/>
    <property type="molecule type" value="Genomic_DNA"/>
</dbReference>
<keyword evidence="12 14" id="KW-0472">Membrane</keyword>
<feature type="region of interest" description="Disordered" evidence="13">
    <location>
        <begin position="1"/>
        <end position="43"/>
    </location>
</feature>
<keyword evidence="4 14" id="KW-0812">Transmembrane</keyword>
<evidence type="ECO:0000256" key="9">
    <source>
        <dbReference type="ARBA" id="ARBA00023002"/>
    </source>
</evidence>
<dbReference type="Gene3D" id="3.40.50.80">
    <property type="entry name" value="Nucleotide-binding domain of ferredoxin-NADP reductase (FNR) module"/>
    <property type="match status" value="1"/>
</dbReference>
<evidence type="ECO:0000256" key="6">
    <source>
        <dbReference type="ARBA" id="ARBA00022723"/>
    </source>
</evidence>
<dbReference type="PANTHER" id="PTHR47354:SF8">
    <property type="entry name" value="1,2-PHENYLACETYL-COA EPOXIDASE, SUBUNIT E"/>
    <property type="match status" value="1"/>
</dbReference>
<dbReference type="InterPro" id="IPR050415">
    <property type="entry name" value="MRET"/>
</dbReference>
<feature type="domain" description="FAD-binding FR-type" evidence="15">
    <location>
        <begin position="258"/>
        <end position="358"/>
    </location>
</feature>
<keyword evidence="17" id="KW-1185">Reference proteome</keyword>
<dbReference type="Proteomes" id="UP000253094">
    <property type="component" value="Unassembled WGS sequence"/>
</dbReference>
<evidence type="ECO:0000256" key="4">
    <source>
        <dbReference type="ARBA" id="ARBA00022692"/>
    </source>
</evidence>
<dbReference type="OrthoDB" id="9801223at2"/>
<dbReference type="GO" id="GO:0016491">
    <property type="term" value="F:oxidoreductase activity"/>
    <property type="evidence" value="ECO:0007669"/>
    <property type="project" value="UniProtKB-KW"/>
</dbReference>
<evidence type="ECO:0000313" key="17">
    <source>
        <dbReference type="Proteomes" id="UP000253094"/>
    </source>
</evidence>
<evidence type="ECO:0000256" key="2">
    <source>
        <dbReference type="ARBA" id="ARBA00004141"/>
    </source>
</evidence>
<dbReference type="Pfam" id="PF01794">
    <property type="entry name" value="Ferric_reduct"/>
    <property type="match status" value="1"/>
</dbReference>
<dbReference type="InterPro" id="IPR017938">
    <property type="entry name" value="Riboflavin_synthase-like_b-brl"/>
</dbReference>
<evidence type="ECO:0000256" key="7">
    <source>
        <dbReference type="ARBA" id="ARBA00022827"/>
    </source>
</evidence>
<dbReference type="InterPro" id="IPR013130">
    <property type="entry name" value="Fe3_Rdtase_TM_dom"/>
</dbReference>
<keyword evidence="10" id="KW-0408">Iron</keyword>
<keyword evidence="9" id="KW-0560">Oxidoreductase</keyword>
<feature type="transmembrane region" description="Helical" evidence="14">
    <location>
        <begin position="130"/>
        <end position="150"/>
    </location>
</feature>
<evidence type="ECO:0000256" key="8">
    <source>
        <dbReference type="ARBA" id="ARBA00022989"/>
    </source>
</evidence>
<sequence length="485" mass="52052">MTTARNPRSGDGDRAGSPRRRSRVGAATPRRSRPPVPARPAWVPLRRPAPQASPALVLPLVFAGAAVVTLGCWAGPASTTGVAGWLAWAGRLTGLLAGYACAVLLGLMARVPALDRGVGADRLARWHAAGGRLTLGLAAVHMLFATAAHVARSGAGVLEGTLGLILHGPAILAATAGLAILTAVGVVSARAVRRRMRYETWHYLHFLTYGAVYLAFAHQLTGPDFSGDPVTTTFWQALYAGVAAALAWYRFLTPVRRALRHRLRVAGVRLESPTVVSVYVTGRRLDELGAEPGQFFRWRFLAPGMWWSANPYSLSAPANPRFLRITVKAVGDHSRALARLRPGVRVWAEGPYGALTAARRRGPRVLLIGGGVGISPLRTLFETLPGEVTLVYMARRDEELVLRDELDAIAAARGATVHYTVDDLTATTTGHTVPLTGRSLRTLIPGLADHDVYLCGPEGMTAAARHALRRAGVPSRRVHLERFDF</sequence>
<accession>A0A367FNC8</accession>
<reference evidence="16 17" key="1">
    <citation type="submission" date="2018-06" db="EMBL/GenBank/DDBJ databases">
        <title>Sphaerisporangium craniellae sp. nov., isolated from a marine sponge in the South China Sea.</title>
        <authorList>
            <person name="Li L."/>
        </authorList>
    </citation>
    <scope>NUCLEOTIDE SEQUENCE [LARGE SCALE GENOMIC DNA]</scope>
    <source>
        <strain evidence="16 17">CCTCC AA 208026</strain>
    </source>
</reference>
<feature type="transmembrane region" description="Helical" evidence="14">
    <location>
        <begin position="88"/>
        <end position="109"/>
    </location>
</feature>
<evidence type="ECO:0000256" key="1">
    <source>
        <dbReference type="ARBA" id="ARBA00001974"/>
    </source>
</evidence>
<dbReference type="GO" id="GO:0016020">
    <property type="term" value="C:membrane"/>
    <property type="evidence" value="ECO:0007669"/>
    <property type="project" value="UniProtKB-SubCell"/>
</dbReference>
<feature type="transmembrane region" description="Helical" evidence="14">
    <location>
        <begin position="201"/>
        <end position="221"/>
    </location>
</feature>
<keyword evidence="6" id="KW-0479">Metal-binding</keyword>
<comment type="subcellular location">
    <subcellularLocation>
        <location evidence="2">Membrane</location>
        <topology evidence="2">Multi-pass membrane protein</topology>
    </subcellularLocation>
</comment>
<dbReference type="Gene3D" id="2.40.30.10">
    <property type="entry name" value="Translation factors"/>
    <property type="match status" value="1"/>
</dbReference>
<name>A0A367FNC8_9ACTN</name>